<evidence type="ECO:0000313" key="3">
    <source>
        <dbReference type="Proteomes" id="UP000294546"/>
    </source>
</evidence>
<protein>
    <recommendedName>
        <fullName evidence="4">O-antigen ligase-like membrane protein</fullName>
    </recommendedName>
</protein>
<feature type="transmembrane region" description="Helical" evidence="1">
    <location>
        <begin position="205"/>
        <end position="230"/>
    </location>
</feature>
<comment type="caution">
    <text evidence="2">The sequence shown here is derived from an EMBL/GenBank/DDBJ whole genome shotgun (WGS) entry which is preliminary data.</text>
</comment>
<sequence>MALLKNSQFNRTIAFLFVISCFVPASLHIDFYGLRLEFYRFLLIIFMLSNLGVIFKSVDNKENRLLALFCLLAALSYILNNGLSYIVSGIILFLEVYVVFILARYCFENSYLQYKLIKLVGVIFIFLVPFALKEANDGIRTLQLLGAQISGTETSSYLGDNYFRYGIHRSSTVFSHPILYGVIAAAFIPIFMVSTKGLFRVVTVFSLLVGVVVSVSSVAFMMCAVFLVAYILKRISAYYRNIYRDFIRTGIILFFILSILSNRGPILFFIQTFTLNSNTAFTRYQQWQFAMDDILRNPFFGYGFGEWTRPHWLAPSIDSYWLNLTLENGITALLIIFLFCVVVLKKMMRAYSYNRNAKIYGYIIALISLYIAAFTVDYFDRAQIFFYFISGFSLGLLTSEHKKSLKNVNAKTVE</sequence>
<dbReference type="EMBL" id="SMFU01000008">
    <property type="protein sequence ID" value="TCK07537.1"/>
    <property type="molecule type" value="Genomic_DNA"/>
</dbReference>
<keyword evidence="1" id="KW-0472">Membrane</keyword>
<keyword evidence="3" id="KW-1185">Reference proteome</keyword>
<evidence type="ECO:0000256" key="1">
    <source>
        <dbReference type="SAM" id="Phobius"/>
    </source>
</evidence>
<feature type="transmembrane region" description="Helical" evidence="1">
    <location>
        <begin position="178"/>
        <end position="199"/>
    </location>
</feature>
<organism evidence="2 3">
    <name type="scientific">Marinobacterium mangrovicola</name>
    <dbReference type="NCBI Taxonomy" id="1476959"/>
    <lineage>
        <taxon>Bacteria</taxon>
        <taxon>Pseudomonadati</taxon>
        <taxon>Pseudomonadota</taxon>
        <taxon>Gammaproteobacteria</taxon>
        <taxon>Oceanospirillales</taxon>
        <taxon>Oceanospirillaceae</taxon>
        <taxon>Marinobacterium</taxon>
    </lineage>
</organism>
<evidence type="ECO:0000313" key="2">
    <source>
        <dbReference type="EMBL" id="TCK07537.1"/>
    </source>
</evidence>
<keyword evidence="1" id="KW-1133">Transmembrane helix</keyword>
<proteinExistence type="predicted"/>
<gene>
    <name evidence="2" type="ORF">CLV83_2408</name>
</gene>
<feature type="transmembrane region" description="Helical" evidence="1">
    <location>
        <begin position="329"/>
        <end position="347"/>
    </location>
</feature>
<feature type="transmembrane region" description="Helical" evidence="1">
    <location>
        <begin position="251"/>
        <end position="270"/>
    </location>
</feature>
<evidence type="ECO:0008006" key="4">
    <source>
        <dbReference type="Google" id="ProtNLM"/>
    </source>
</evidence>
<dbReference type="Proteomes" id="UP000294546">
    <property type="component" value="Unassembled WGS sequence"/>
</dbReference>
<feature type="transmembrane region" description="Helical" evidence="1">
    <location>
        <begin position="116"/>
        <end position="132"/>
    </location>
</feature>
<feature type="transmembrane region" description="Helical" evidence="1">
    <location>
        <begin position="62"/>
        <end position="79"/>
    </location>
</feature>
<accession>A0A4R1GGE8</accession>
<name>A0A4R1GGE8_9GAMM</name>
<feature type="transmembrane region" description="Helical" evidence="1">
    <location>
        <begin position="359"/>
        <end position="376"/>
    </location>
</feature>
<dbReference type="AlphaFoldDB" id="A0A4R1GGE8"/>
<keyword evidence="1" id="KW-0812">Transmembrane</keyword>
<feature type="transmembrane region" description="Helical" evidence="1">
    <location>
        <begin position="12"/>
        <end position="32"/>
    </location>
</feature>
<feature type="transmembrane region" description="Helical" evidence="1">
    <location>
        <begin position="38"/>
        <end position="55"/>
    </location>
</feature>
<reference evidence="2 3" key="1">
    <citation type="submission" date="2019-03" db="EMBL/GenBank/DDBJ databases">
        <title>Genomic Encyclopedia of Archaeal and Bacterial Type Strains, Phase II (KMG-II): from individual species to whole genera.</title>
        <authorList>
            <person name="Goeker M."/>
        </authorList>
    </citation>
    <scope>NUCLEOTIDE SEQUENCE [LARGE SCALE GENOMIC DNA]</scope>
    <source>
        <strain evidence="2 3">DSM 27697</strain>
    </source>
</reference>